<gene>
    <name evidence="7" type="ORF">E7811_14355</name>
</gene>
<keyword evidence="8" id="KW-1185">Reference proteome</keyword>
<evidence type="ECO:0000256" key="5">
    <source>
        <dbReference type="SAM" id="MobiDB-lite"/>
    </source>
</evidence>
<dbReference type="InterPro" id="IPR001343">
    <property type="entry name" value="Hemolysn_Ca-bd"/>
</dbReference>
<dbReference type="PANTHER" id="PTHR38340:SF1">
    <property type="entry name" value="S-LAYER PROTEIN"/>
    <property type="match status" value="1"/>
</dbReference>
<dbReference type="EMBL" id="SSND01000004">
    <property type="protein sequence ID" value="THD82251.1"/>
    <property type="molecule type" value="Genomic_DNA"/>
</dbReference>
<evidence type="ECO:0000313" key="8">
    <source>
        <dbReference type="Proteomes" id="UP000309450"/>
    </source>
</evidence>
<dbReference type="Pfam" id="PF00353">
    <property type="entry name" value="HemolysinCabind"/>
    <property type="match status" value="4"/>
</dbReference>
<dbReference type="InterPro" id="IPR018511">
    <property type="entry name" value="Hemolysin-typ_Ca-bd_CS"/>
</dbReference>
<dbReference type="SUPFAM" id="SSF51120">
    <property type="entry name" value="beta-Roll"/>
    <property type="match status" value="3"/>
</dbReference>
<reference evidence="7 8" key="1">
    <citation type="submission" date="2019-04" db="EMBL/GenBank/DDBJ databases">
        <title>Draft genome sequence of Gemmobacter aestuarii sp. nov.</title>
        <authorList>
            <person name="Hameed A."/>
            <person name="Lin S.-Y."/>
            <person name="Shahina M."/>
            <person name="Lai W.-A."/>
            <person name="Young C.-C."/>
        </authorList>
    </citation>
    <scope>NUCLEOTIDE SEQUENCE [LARGE SCALE GENOMIC DNA]</scope>
    <source>
        <strain evidence="7 8">CC-PW-75</strain>
    </source>
</reference>
<evidence type="ECO:0000259" key="6">
    <source>
        <dbReference type="Pfam" id="PF08548"/>
    </source>
</evidence>
<feature type="domain" description="Peptidase M10 serralysin C-terminal" evidence="6">
    <location>
        <begin position="629"/>
        <end position="742"/>
    </location>
</feature>
<keyword evidence="4" id="KW-0677">Repeat</keyword>
<dbReference type="Pfam" id="PF08548">
    <property type="entry name" value="Peptidase_M10_C"/>
    <property type="match status" value="1"/>
</dbReference>
<evidence type="ECO:0000313" key="7">
    <source>
        <dbReference type="EMBL" id="THD82251.1"/>
    </source>
</evidence>
<proteinExistence type="predicted"/>
<feature type="compositionally biased region" description="Gly residues" evidence="5">
    <location>
        <begin position="529"/>
        <end position="561"/>
    </location>
</feature>
<feature type="region of interest" description="Disordered" evidence="5">
    <location>
        <begin position="516"/>
        <end position="630"/>
    </location>
</feature>
<dbReference type="RefSeq" id="WP_136395359.1">
    <property type="nucleotide sequence ID" value="NZ_SSND01000004.1"/>
</dbReference>
<evidence type="ECO:0000256" key="2">
    <source>
        <dbReference type="ARBA" id="ARBA00004613"/>
    </source>
</evidence>
<dbReference type="PRINTS" id="PR00313">
    <property type="entry name" value="CABNDNGRPT"/>
</dbReference>
<name>A0A4S3MLW5_9RHOB</name>
<evidence type="ECO:0000256" key="3">
    <source>
        <dbReference type="ARBA" id="ARBA00022525"/>
    </source>
</evidence>
<keyword evidence="3" id="KW-0964">Secreted</keyword>
<dbReference type="OrthoDB" id="419320at2"/>
<dbReference type="InterPro" id="IPR013858">
    <property type="entry name" value="Peptidase_M10B_C"/>
</dbReference>
<organism evidence="7 8">
    <name type="scientific">Aliigemmobacter aestuarii</name>
    <dbReference type="NCBI Taxonomy" id="1445661"/>
    <lineage>
        <taxon>Bacteria</taxon>
        <taxon>Pseudomonadati</taxon>
        <taxon>Pseudomonadota</taxon>
        <taxon>Alphaproteobacteria</taxon>
        <taxon>Rhodobacterales</taxon>
        <taxon>Paracoccaceae</taxon>
        <taxon>Aliigemmobacter</taxon>
    </lineage>
</organism>
<dbReference type="GO" id="GO:0005615">
    <property type="term" value="C:extracellular space"/>
    <property type="evidence" value="ECO:0007669"/>
    <property type="project" value="InterPro"/>
</dbReference>
<dbReference type="PANTHER" id="PTHR38340">
    <property type="entry name" value="S-LAYER PROTEIN"/>
    <property type="match status" value="1"/>
</dbReference>
<comment type="subcellular location">
    <subcellularLocation>
        <location evidence="2">Secreted</location>
    </subcellularLocation>
</comment>
<comment type="caution">
    <text evidence="7">The sequence shown here is derived from an EMBL/GenBank/DDBJ whole genome shotgun (WGS) entry which is preliminary data.</text>
</comment>
<evidence type="ECO:0000256" key="4">
    <source>
        <dbReference type="ARBA" id="ARBA00022737"/>
    </source>
</evidence>
<dbReference type="GO" id="GO:0005509">
    <property type="term" value="F:calcium ion binding"/>
    <property type="evidence" value="ECO:0007669"/>
    <property type="project" value="InterPro"/>
</dbReference>
<protein>
    <submittedName>
        <fullName evidence="7">Calcium-binding protein</fullName>
    </submittedName>
</protein>
<dbReference type="Proteomes" id="UP000309450">
    <property type="component" value="Unassembled WGS sequence"/>
</dbReference>
<comment type="cofactor">
    <cofactor evidence="1">
        <name>Ca(2+)</name>
        <dbReference type="ChEBI" id="CHEBI:29108"/>
    </cofactor>
</comment>
<dbReference type="AlphaFoldDB" id="A0A4S3MLW5"/>
<feature type="compositionally biased region" description="Basic and acidic residues" evidence="5">
    <location>
        <begin position="578"/>
        <end position="628"/>
    </location>
</feature>
<dbReference type="PROSITE" id="PS00330">
    <property type="entry name" value="HEMOLYSIN_CALCIUM"/>
    <property type="match status" value="8"/>
</dbReference>
<dbReference type="Gene3D" id="2.150.10.10">
    <property type="entry name" value="Serralysin-like metalloprotease, C-terminal"/>
    <property type="match status" value="4"/>
</dbReference>
<accession>A0A4S3MLW5</accession>
<evidence type="ECO:0000256" key="1">
    <source>
        <dbReference type="ARBA" id="ARBA00001913"/>
    </source>
</evidence>
<dbReference type="InterPro" id="IPR050557">
    <property type="entry name" value="RTX_toxin/Mannuronan_C5-epim"/>
</dbReference>
<sequence>MSAFPATLPSVDLLINSTTEFGQEFFSGSQKSTVTALADGRFLVTFIDIGDLSDPNFLNIRVRIFNADGTAAGPDFVANTTLAGGQDFPAATALSDGGFILTWRDQNNLPGIDPLGGIRGQRFDADGAAVGAEFIIPDVRTDIQTLPSVEVLSNGNLVYVWQHNGAGTDDDSIGIRARIVTLTGSVIKADFQVNNFTDDSQNGPQVVALRDGGFMVAFADRSINSGPGDSEISVRFFQNDGTPVASQFRVNTTTAGQQVRAQAAQLENGNIVVTWLDTTTFDLVGRIITTNGTPVTDEFAINTTTFGSQLGVKVTALQDGHFMAVWGDDGVGDGSDGAVRGQIFSATGQKVGGEVILNSITTGTQNNPSVATLSDGRVMVVWMDQSNTAPDTSVTAIRGKIIDTRTAAVDLTGTALDDDWFGTRFNDTMAGGAGNDTLRGDGGNDLLDGGSGADSLLGGAGDDTFIVDNAGDRVIETANSGVDRVLAALSWTLGADLETLTLTGSGNLNGTGNGLDNRISGNAGQNRLSGGGGQDTLTGGGGADTLVGGAGNDDLRGGGGADLLRGQAGNDRLSGRVGADRLEGGGGRDRLDGGGGNDRLKGNAGRDDLNGGAGRDRLDGGGGRDRLDGGGGNDVLIGGALGDTMTGGAGRDTFLFQSRAETGSGAARDVITDFRSGIDRIDLSGVLNGGEFIGNAAFSGEAGQLRYRPGDATLYGDINGDGRADFQIRLANAPAISEADFIF</sequence>
<dbReference type="InterPro" id="IPR011049">
    <property type="entry name" value="Serralysin-like_metalloprot_C"/>
</dbReference>
<feature type="compositionally biased region" description="Polar residues" evidence="5">
    <location>
        <begin position="519"/>
        <end position="528"/>
    </location>
</feature>